<dbReference type="SMART" id="SM00421">
    <property type="entry name" value="HTH_LUXR"/>
    <property type="match status" value="1"/>
</dbReference>
<dbReference type="GO" id="GO:0003677">
    <property type="term" value="F:DNA binding"/>
    <property type="evidence" value="ECO:0007669"/>
    <property type="project" value="UniProtKB-KW"/>
</dbReference>
<evidence type="ECO:0000259" key="1">
    <source>
        <dbReference type="PROSITE" id="PS50043"/>
    </source>
</evidence>
<dbReference type="InterPro" id="IPR036388">
    <property type="entry name" value="WH-like_DNA-bd_sf"/>
</dbReference>
<dbReference type="Pfam" id="PF00196">
    <property type="entry name" value="GerE"/>
    <property type="match status" value="1"/>
</dbReference>
<dbReference type="PRINTS" id="PR00038">
    <property type="entry name" value="HTHLUXR"/>
</dbReference>
<dbReference type="CDD" id="cd06170">
    <property type="entry name" value="LuxR_C_like"/>
    <property type="match status" value="1"/>
</dbReference>
<evidence type="ECO:0000313" key="2">
    <source>
        <dbReference type="EMBL" id="MBP2373039.1"/>
    </source>
</evidence>
<comment type="caution">
    <text evidence="2">The sequence shown here is derived from an EMBL/GenBank/DDBJ whole genome shotgun (WGS) entry which is preliminary data.</text>
</comment>
<dbReference type="SUPFAM" id="SSF46894">
    <property type="entry name" value="C-terminal effector domain of the bipartite response regulators"/>
    <property type="match status" value="1"/>
</dbReference>
<organism evidence="2 3">
    <name type="scientific">Paeniglutamicibacter psychrophenolicus</name>
    <dbReference type="NCBI Taxonomy" id="257454"/>
    <lineage>
        <taxon>Bacteria</taxon>
        <taxon>Bacillati</taxon>
        <taxon>Actinomycetota</taxon>
        <taxon>Actinomycetes</taxon>
        <taxon>Micrococcales</taxon>
        <taxon>Micrococcaceae</taxon>
        <taxon>Paeniglutamicibacter</taxon>
    </lineage>
</organism>
<sequence>MTVLGISEHSNRLRIVESLGPEFAARRGLLESCAPSNVEYIRTTDHLDGVFRDLQSTAGRSIEIFDPGNADLDAPMPPPVPTSPGRPDMQCRVVFAPSAVQHDVSVRRPLGTRWASFEMRVYPKVPAKLVIRDREEALIVGAEEHHGGAMGIHILSPWLASFLHETFETIWQAAMPLSPTHLAAPHLFSSEEREILRLLASGLTDESIARSFGVSQRTIQRKVQQIQRRVGAISRFQLGAMTAA</sequence>
<name>A0ABS4WA07_9MICC</name>
<dbReference type="InterPro" id="IPR016032">
    <property type="entry name" value="Sig_transdc_resp-reg_C-effctor"/>
</dbReference>
<dbReference type="InterPro" id="IPR000792">
    <property type="entry name" value="Tscrpt_reg_LuxR_C"/>
</dbReference>
<keyword evidence="2" id="KW-0238">DNA-binding</keyword>
<dbReference type="Proteomes" id="UP000766570">
    <property type="component" value="Unassembled WGS sequence"/>
</dbReference>
<gene>
    <name evidence="2" type="ORF">JOF46_000951</name>
</gene>
<dbReference type="Gene3D" id="1.10.10.10">
    <property type="entry name" value="Winged helix-like DNA-binding domain superfamily/Winged helix DNA-binding domain"/>
    <property type="match status" value="1"/>
</dbReference>
<evidence type="ECO:0000313" key="3">
    <source>
        <dbReference type="Proteomes" id="UP000766570"/>
    </source>
</evidence>
<keyword evidence="3" id="KW-1185">Reference proteome</keyword>
<dbReference type="RefSeq" id="WP_209906273.1">
    <property type="nucleotide sequence ID" value="NZ_BAAAMI010000019.1"/>
</dbReference>
<dbReference type="PROSITE" id="PS50043">
    <property type="entry name" value="HTH_LUXR_2"/>
    <property type="match status" value="1"/>
</dbReference>
<feature type="domain" description="HTH luxR-type" evidence="1">
    <location>
        <begin position="181"/>
        <end position="244"/>
    </location>
</feature>
<accession>A0ABS4WA07</accession>
<protein>
    <submittedName>
        <fullName evidence="2">DNA-binding CsgD family transcriptional regulator</fullName>
    </submittedName>
</protein>
<reference evidence="2 3" key="1">
    <citation type="submission" date="2021-03" db="EMBL/GenBank/DDBJ databases">
        <title>Sequencing the genomes of 1000 actinobacteria strains.</title>
        <authorList>
            <person name="Klenk H.-P."/>
        </authorList>
    </citation>
    <scope>NUCLEOTIDE SEQUENCE [LARGE SCALE GENOMIC DNA]</scope>
    <source>
        <strain evidence="2 3">DSM 15454</strain>
    </source>
</reference>
<dbReference type="EMBL" id="JAGIOE010000001">
    <property type="protein sequence ID" value="MBP2373039.1"/>
    <property type="molecule type" value="Genomic_DNA"/>
</dbReference>
<proteinExistence type="predicted"/>